<reference evidence="1 2" key="1">
    <citation type="submission" date="2024-01" db="EMBL/GenBank/DDBJ databases">
        <title>Genome assemblies of Stephania.</title>
        <authorList>
            <person name="Yang L."/>
        </authorList>
    </citation>
    <scope>NUCLEOTIDE SEQUENCE [LARGE SCALE GENOMIC DNA]</scope>
    <source>
        <strain evidence="1">YNDBR</strain>
        <tissue evidence="1">Leaf</tissue>
    </source>
</reference>
<sequence>MEWFHKVNHLFTVNLVHENENYLRNRRALDAIYDSSTWLGTASQRRMRLTRNNIYRDCLLIWPKRKTAKSEALVLCKQRNLVLEVETINQILCKQ</sequence>
<dbReference type="EMBL" id="JBBNAF010000011">
    <property type="protein sequence ID" value="KAK9098416.1"/>
    <property type="molecule type" value="Genomic_DNA"/>
</dbReference>
<comment type="caution">
    <text evidence="1">The sequence shown here is derived from an EMBL/GenBank/DDBJ whole genome shotgun (WGS) entry which is preliminary data.</text>
</comment>
<dbReference type="AlphaFoldDB" id="A0AAP0HVT6"/>
<gene>
    <name evidence="1" type="ORF">Syun_025461</name>
</gene>
<name>A0AAP0HVT6_9MAGN</name>
<keyword evidence="2" id="KW-1185">Reference proteome</keyword>
<accession>A0AAP0HVT6</accession>
<protein>
    <submittedName>
        <fullName evidence="1">Uncharacterized protein</fullName>
    </submittedName>
</protein>
<organism evidence="1 2">
    <name type="scientific">Stephania yunnanensis</name>
    <dbReference type="NCBI Taxonomy" id="152371"/>
    <lineage>
        <taxon>Eukaryota</taxon>
        <taxon>Viridiplantae</taxon>
        <taxon>Streptophyta</taxon>
        <taxon>Embryophyta</taxon>
        <taxon>Tracheophyta</taxon>
        <taxon>Spermatophyta</taxon>
        <taxon>Magnoliopsida</taxon>
        <taxon>Ranunculales</taxon>
        <taxon>Menispermaceae</taxon>
        <taxon>Menispermoideae</taxon>
        <taxon>Cissampelideae</taxon>
        <taxon>Stephania</taxon>
    </lineage>
</organism>
<dbReference type="Proteomes" id="UP001420932">
    <property type="component" value="Unassembled WGS sequence"/>
</dbReference>
<evidence type="ECO:0000313" key="2">
    <source>
        <dbReference type="Proteomes" id="UP001420932"/>
    </source>
</evidence>
<evidence type="ECO:0000313" key="1">
    <source>
        <dbReference type="EMBL" id="KAK9098416.1"/>
    </source>
</evidence>
<proteinExistence type="predicted"/>